<dbReference type="SMART" id="SM00233">
    <property type="entry name" value="PH"/>
    <property type="match status" value="2"/>
</dbReference>
<dbReference type="CDD" id="cd00160">
    <property type="entry name" value="RhoGEF"/>
    <property type="match status" value="2"/>
</dbReference>
<evidence type="ECO:0000313" key="8">
    <source>
        <dbReference type="EnsemblMetazoa" id="AGAP029446-PA"/>
    </source>
</evidence>
<keyword evidence="9" id="KW-1185">Reference proteome</keyword>
<feature type="region of interest" description="Disordered" evidence="7">
    <location>
        <begin position="1213"/>
        <end position="1250"/>
    </location>
</feature>
<reference evidence="8" key="3">
    <citation type="submission" date="2020-05" db="UniProtKB">
        <authorList>
            <consortium name="EnsemblMetazoa"/>
        </authorList>
    </citation>
    <scope>IDENTIFICATION</scope>
    <source>
        <strain evidence="8">PEST</strain>
    </source>
</reference>
<protein>
    <recommendedName>
        <fullName evidence="10">Triple functional domain protein</fullName>
    </recommendedName>
</protein>
<dbReference type="Pfam" id="PF00435">
    <property type="entry name" value="Spectrin"/>
    <property type="match status" value="4"/>
</dbReference>
<name>A0A453YZZ3_ANOGA</name>
<evidence type="ECO:0000256" key="1">
    <source>
        <dbReference type="ARBA" id="ARBA00004496"/>
    </source>
</evidence>
<evidence type="ECO:0000256" key="4">
    <source>
        <dbReference type="ARBA" id="ARBA00022553"/>
    </source>
</evidence>
<keyword evidence="3" id="KW-0963">Cytoplasm</keyword>
<keyword evidence="5" id="KW-0344">Guanine-nucleotide releasing factor</keyword>
<dbReference type="CDD" id="cd00176">
    <property type="entry name" value="SPEC"/>
    <property type="match status" value="5"/>
</dbReference>
<dbReference type="SUPFAM" id="SSF48065">
    <property type="entry name" value="DBL homology domain (DH-domain)"/>
    <property type="match status" value="2"/>
</dbReference>
<dbReference type="InterPro" id="IPR051336">
    <property type="entry name" value="RhoGEF_Guanine_NuclExch_SF"/>
</dbReference>
<dbReference type="Pfam" id="PF00621">
    <property type="entry name" value="RhoGEF"/>
    <property type="match status" value="2"/>
</dbReference>
<dbReference type="GO" id="GO:0019898">
    <property type="term" value="C:extrinsic component of membrane"/>
    <property type="evidence" value="ECO:0000318"/>
    <property type="project" value="GO_Central"/>
</dbReference>
<evidence type="ECO:0000256" key="7">
    <source>
        <dbReference type="SAM" id="MobiDB-lite"/>
    </source>
</evidence>
<keyword evidence="6" id="KW-0175">Coiled coil</keyword>
<dbReference type="InterPro" id="IPR001251">
    <property type="entry name" value="CRAL-TRIO_dom"/>
</dbReference>
<dbReference type="FunFam" id="1.20.58.60:FF:000023">
    <property type="entry name" value="Kalirin RhoGEF kinase b"/>
    <property type="match status" value="1"/>
</dbReference>
<feature type="compositionally biased region" description="Low complexity" evidence="7">
    <location>
        <begin position="1280"/>
        <end position="1299"/>
    </location>
</feature>
<organism evidence="8 9">
    <name type="scientific">Anopheles gambiae</name>
    <name type="common">African malaria mosquito</name>
    <dbReference type="NCBI Taxonomy" id="7165"/>
    <lineage>
        <taxon>Eukaryota</taxon>
        <taxon>Metazoa</taxon>
        <taxon>Ecdysozoa</taxon>
        <taxon>Arthropoda</taxon>
        <taxon>Hexapoda</taxon>
        <taxon>Insecta</taxon>
        <taxon>Pterygota</taxon>
        <taxon>Neoptera</taxon>
        <taxon>Endopterygota</taxon>
        <taxon>Diptera</taxon>
        <taxon>Nematocera</taxon>
        <taxon>Culicoidea</taxon>
        <taxon>Culicidae</taxon>
        <taxon>Anophelinae</taxon>
        <taxon>Anopheles</taxon>
    </lineage>
</organism>
<dbReference type="EMBL" id="AAAB01008960">
    <property type="status" value="NOT_ANNOTATED_CDS"/>
    <property type="molecule type" value="Genomic_DNA"/>
</dbReference>
<dbReference type="CDD" id="cd13240">
    <property type="entry name" value="PH1_Kalirin_Trio_like"/>
    <property type="match status" value="1"/>
</dbReference>
<comment type="subcellular location">
    <subcellularLocation>
        <location evidence="1">Cytoplasm</location>
    </subcellularLocation>
</comment>
<dbReference type="SMART" id="SM00516">
    <property type="entry name" value="SEC14"/>
    <property type="match status" value="1"/>
</dbReference>
<dbReference type="InterPro" id="IPR047054">
    <property type="entry name" value="Kalirin_TRIO_PH_1"/>
</dbReference>
<evidence type="ECO:0000313" key="9">
    <source>
        <dbReference type="Proteomes" id="UP000007062"/>
    </source>
</evidence>
<dbReference type="InterPro" id="IPR001849">
    <property type="entry name" value="PH_domain"/>
</dbReference>
<keyword evidence="2" id="KW-0728">SH3 domain</keyword>
<feature type="coiled-coil region" evidence="6">
    <location>
        <begin position="669"/>
        <end position="717"/>
    </location>
</feature>
<dbReference type="InterPro" id="IPR000219">
    <property type="entry name" value="DH_dom"/>
</dbReference>
<dbReference type="GO" id="GO:0035556">
    <property type="term" value="P:intracellular signal transduction"/>
    <property type="evidence" value="ECO:0007669"/>
    <property type="project" value="InterPro"/>
</dbReference>
<dbReference type="SUPFAM" id="SSF46966">
    <property type="entry name" value="Spectrin repeat"/>
    <property type="match status" value="6"/>
</dbReference>
<dbReference type="Gene3D" id="1.20.58.60">
    <property type="match status" value="4"/>
</dbReference>
<feature type="region of interest" description="Disordered" evidence="7">
    <location>
        <begin position="1271"/>
        <end position="1308"/>
    </location>
</feature>
<feature type="compositionally biased region" description="Low complexity" evidence="7">
    <location>
        <begin position="1866"/>
        <end position="1875"/>
    </location>
</feature>
<dbReference type="Pfam" id="PF23323">
    <property type="entry name" value="Spectrin_6"/>
    <property type="match status" value="1"/>
</dbReference>
<dbReference type="PANTHER" id="PTHR22826:SF106">
    <property type="entry name" value="TRIO, ISOFORM A"/>
    <property type="match status" value="1"/>
</dbReference>
<feature type="coiled-coil region" evidence="6">
    <location>
        <begin position="583"/>
        <end position="638"/>
    </location>
</feature>
<evidence type="ECO:0000256" key="2">
    <source>
        <dbReference type="ARBA" id="ARBA00022443"/>
    </source>
</evidence>
<dbReference type="EnsemblMetazoa" id="AGAP029446-RA">
    <property type="protein sequence ID" value="AGAP029446-PA"/>
    <property type="gene ID" value="AGAP029446"/>
</dbReference>
<reference evidence="8 9" key="2">
    <citation type="journal article" date="2004" name="Trends Parasitol.">
        <title>The Anopheles gambiae genome: an update.</title>
        <authorList>
            <person name="Mongin E."/>
            <person name="Louis C."/>
            <person name="Holt R.A."/>
            <person name="Birney E."/>
            <person name="Collins F.H."/>
        </authorList>
    </citation>
    <scope>NUCLEOTIDE SEQUENCE [LARGE SCALE GENOMIC DNA]</scope>
    <source>
        <strain evidence="8 9">PEST</strain>
    </source>
</reference>
<dbReference type="InterPro" id="IPR018159">
    <property type="entry name" value="Spectrin/alpha-actinin"/>
</dbReference>
<dbReference type="VEuPathDB" id="VectorBase:AGAP029446"/>
<dbReference type="CDD" id="cd13241">
    <property type="entry name" value="PH2_Kalirin_Trio_p63RhoGEF"/>
    <property type="match status" value="1"/>
</dbReference>
<dbReference type="PROSITE" id="PS50003">
    <property type="entry name" value="PH_DOMAIN"/>
    <property type="match status" value="2"/>
</dbReference>
<dbReference type="GO" id="GO:0007411">
    <property type="term" value="P:axon guidance"/>
    <property type="evidence" value="ECO:0000318"/>
    <property type="project" value="GO_Central"/>
</dbReference>
<sequence length="2372" mass="267278">MDGVRALDILPLLNERFALLSGGRDNRGGPIICFPATTKRERIKPEDIKRVVSYFINIPSDESKSHGFTIIVDMRGNGNTAASAKMILKVLQENFGTDVIHQAVIIKPDNFWHKQRSSIASNKYKFETTTISIQSLGKLVEPSQLTSDFEGFLHYDHAVWIDLRVAFEDFLWQASDILDRIDDLQEDLTHSECPEDVNGAKHSIDAHNEMKRKILKLPIEDLDLQGQKLLGKLTTYSNRNDDGCHSAPLPTNCINPDVTSAMNQVLQQLETTRNAQQQLLNLWQHRKTKLDQCFQLRLFEQDCEKMFDWILHNRDVFQETYVEIGHNYAIAKNLQEEHQRFAITSRNVCVNINRILAVAARLYEGNHYAAAHIRTLAARLDKTWKDFVTTLDERTAVLTLSVVFHHKAEQYTESVSSWAAACEATIPTPTNVESLETAIGTHQSLYEAMCQAYTEVHSTSKKLLYQLDHLVQVCNQPPIVNTRKNDNSHFNGGNPAADYSEGASHVLAVIHQILGHHRALESKWHAGKLRLHQKLALRLFQEDVKQVLDWLQNHGDVFLRKNRGIGKSLQKARIYQTSHEHFENVAQNTYRNAEKLLAAAEELARSGEVSPQEIFSVAQELETNVASFAERVEKRRRRLDLAVVFYSNEKEISAWQEQLHAEVTNEESLELANEHLEGTERMLEQCKEQEENTLKTCMQAIAQGEALLQELRAIEEEDSSGSLTAVQNALDRIQKNRLDLEGLWQTRRMKIDLYLRLRIFERDALEVSSQLEMWSEELQHTEVSRDFQKTEQFLRLHNESVNQMQTTTYQVMNQGHELMQLFESSGLLIMADANHTAQTRVQCLLEFLHDRELDLEDMAEAKRIKLEQSMQLCHFQNDANQVISWIRNGEAMLMANFSIPNNFQEAEQLRKEHEQFQVAIERTHTSAVQVKYRADALMNANHYDPQSIKDIAEDVTKKWQKLVTCAEERHKLVTASQNFFKTAEQVCSVLDSLEKEYRREEDWCGGGGSTDKGQQIVQLISKHQEQKEAFLKACTLARRTAETFLKYANRSLQFYHVKPTTVNSESRVKSILEKLLAQETQVLEYWTQRKKRLDQCQQFVLFERSAKQAIEWIHDTGEAYLSSRKNKLCSSREESELLLREHNEFKSTAKETRERVKLLIQLADTLVEKGHAHASSIKQWVATVDYRYKDFSQRMEIYRSNLEKSLGLPGIIQQQDDNNLSSSNSSNNSSNSSLNAGRSLSSANSSSGISSGSGSYASVIAVGGASPVPAGGVTGGSNGDGSSSSSGPCSTSSTGTSAGSAGGSVLEYRHSDPSLETKLNAAAAGAGAVGAVQKEINEEKRKSARKKEFIMAELLQTERTYVKDLETCISVFLRELKSGQQVPPNLVGREHILFANIEDIYQFHEKIFLRELEKYETMPEDVGHCFVTWATKFDMYVHYCQNKPQSMDYMVQHGGTYFDEVQRKHKLEHSLPAYLIKPVQRITKYQLLLKDLQSCCDEGRGEIKDGLEVMLNVPKKANDVMHLSLLEQCDMPIDNLGDVVLQDSFLVWDTKQILIKKGRERHVFLFELYILFSKEVKDTNGTVKYIYKNKLLTSDFGVTEHIEGDECKFAIWTGRAPILSDYRIVLKANSLETKQLWVKRMREVMQETYFSGTSFSLLKSPAKVSGKNLGQRLSKDIDDTLNDNDQDGSSLASFGSGNTTDSEKGGLAEMTWVIADHTAAPGTSELSVSKGQQVEIVDMNCSGAPDYCLVRLSINASDSQEGLVPVTVLKPLPSSHSKLNNKQRDTDTLGEVPQESDCILPNQHTSPVNKRKGFSGKKWLPTQFRKLSHGKSDKLPPVEKTLISKKGSDKKVKPNQQEKPPEEQESSAAASAAQLEPEDEEATAIELPPPMKPIQDTASALSGASVVPSSAEDAAAGSTNKITKAMSLKSLEEPVGAQPPADLAEIEQFVKAKVESLKYLDNDGGGGGSSSSSAAAALAMGLMVGDGSSSSGTMALNGGHTIAKPAISPQFSENEAADDTLTEEQCIEDILRKRNYALRELLTTEEAYVNDLSQIVNGYIAEIRNPASTVLIPDDLKGGKERMVFGNIEAIYEWHRDHFLKALQKCLQNPYELGPLIKRSERKLHMYVVYCQNKPVSEHIVQEHMSYFDELRLKLKYKLCLGDMLIKPVQRIMKYELLLKDILKHTLRAGLTEEVPGLKEAMHIMQVVPKAANDMMDVGRLQKFEGKITTQGKLLLHGPLYCVEGASSSDKNSYNSQKPKELHVFLFEQNIIFAEIVGKKTQFTSPNYIYKAHIQVNKMTLQDLSDQTNGNRFSLCSIDPQRSSLSYICTAPTPELHSEWLNTIHEILKTQNDFLKALVSPIAYQKELTKDS</sequence>
<dbReference type="PROSITE" id="PS50002">
    <property type="entry name" value="SH3"/>
    <property type="match status" value="1"/>
</dbReference>
<dbReference type="InterPro" id="IPR001331">
    <property type="entry name" value="GDS_CDC24_CS"/>
</dbReference>
<feature type="region of interest" description="Disordered" evidence="7">
    <location>
        <begin position="1771"/>
        <end position="1882"/>
    </location>
</feature>
<dbReference type="SMART" id="SM00325">
    <property type="entry name" value="RhoGEF"/>
    <property type="match status" value="2"/>
</dbReference>
<evidence type="ECO:0000256" key="3">
    <source>
        <dbReference type="ARBA" id="ARBA00022490"/>
    </source>
</evidence>
<evidence type="ECO:0000256" key="5">
    <source>
        <dbReference type="ARBA" id="ARBA00022658"/>
    </source>
</evidence>
<dbReference type="FunCoup" id="A0A453YZZ3">
    <property type="interactions" value="898"/>
</dbReference>
<dbReference type="InterPro" id="IPR058918">
    <property type="entry name" value="KALRN/TRIO-like_spectrin"/>
</dbReference>
<feature type="compositionally biased region" description="Low complexity" evidence="7">
    <location>
        <begin position="1218"/>
        <end position="1250"/>
    </location>
</feature>
<dbReference type="Pfam" id="PF22697">
    <property type="entry name" value="SOS1_NGEF_PH"/>
    <property type="match status" value="2"/>
</dbReference>
<dbReference type="InParanoid" id="A0A453YZZ3"/>
<dbReference type="GO" id="GO:0005737">
    <property type="term" value="C:cytoplasm"/>
    <property type="evidence" value="ECO:0000318"/>
    <property type="project" value="GO_Central"/>
</dbReference>
<dbReference type="InterPro" id="IPR001452">
    <property type="entry name" value="SH3_domain"/>
</dbReference>
<dbReference type="PANTHER" id="PTHR22826">
    <property type="entry name" value="RHO GUANINE EXCHANGE FACTOR-RELATED"/>
    <property type="match status" value="1"/>
</dbReference>
<accession>A0A453YZZ3</accession>
<dbReference type="FunFam" id="1.20.900.10:FF:000001">
    <property type="entry name" value="Guanine nucleotide exchange factor DBS"/>
    <property type="match status" value="1"/>
</dbReference>
<dbReference type="Gene3D" id="1.20.900.10">
    <property type="entry name" value="Dbl homology (DH) domain"/>
    <property type="match status" value="2"/>
</dbReference>
<proteinExistence type="predicted"/>
<dbReference type="SMART" id="SM00150">
    <property type="entry name" value="SPEC"/>
    <property type="match status" value="5"/>
</dbReference>
<dbReference type="CDD" id="cd00170">
    <property type="entry name" value="SEC14"/>
    <property type="match status" value="1"/>
</dbReference>
<dbReference type="Proteomes" id="UP000007062">
    <property type="component" value="Chromosome 2L"/>
</dbReference>
<dbReference type="InterPro" id="IPR036028">
    <property type="entry name" value="SH3-like_dom_sf"/>
</dbReference>
<feature type="compositionally biased region" description="Polar residues" evidence="7">
    <location>
        <begin position="1688"/>
        <end position="1700"/>
    </location>
</feature>
<dbReference type="PROSITE" id="PS00741">
    <property type="entry name" value="DH_1"/>
    <property type="match status" value="1"/>
</dbReference>
<feature type="region of interest" description="Disordered" evidence="7">
    <location>
        <begin position="1675"/>
        <end position="1703"/>
    </location>
</feature>
<dbReference type="InterPro" id="IPR011993">
    <property type="entry name" value="PH-like_dom_sf"/>
</dbReference>
<dbReference type="GO" id="GO:0005085">
    <property type="term" value="F:guanyl-nucleotide exchange factor activity"/>
    <property type="evidence" value="ECO:0000318"/>
    <property type="project" value="GO_Central"/>
</dbReference>
<dbReference type="SUPFAM" id="SSF50729">
    <property type="entry name" value="PH domain-like"/>
    <property type="match status" value="2"/>
</dbReference>
<evidence type="ECO:0008006" key="10">
    <source>
        <dbReference type="Google" id="ProtNLM"/>
    </source>
</evidence>
<dbReference type="InterPro" id="IPR035899">
    <property type="entry name" value="DBL_dom_sf"/>
</dbReference>
<dbReference type="Gene3D" id="2.30.29.30">
    <property type="entry name" value="Pleckstrin-homology domain (PH domain)/Phosphotyrosine-binding domain (PTB)"/>
    <property type="match status" value="2"/>
</dbReference>
<reference evidence="8 9" key="1">
    <citation type="journal article" date="2002" name="Science">
        <title>The genome sequence of the malaria mosquito Anopheles gambiae.</title>
        <authorList>
            <person name="Holt R.A."/>
            <person name="Subramanian G.M."/>
            <person name="Halpern A."/>
            <person name="Sutton G.G."/>
            <person name="Charlab R."/>
            <person name="Nusskern D.R."/>
            <person name="Wincker P."/>
            <person name="Clark A.G."/>
            <person name="Ribeiro J.M."/>
            <person name="Wides R."/>
            <person name="Salzberg S.L."/>
            <person name="Loftus B."/>
            <person name="Yandell M."/>
            <person name="Majoros W.H."/>
            <person name="Rusch D.B."/>
            <person name="Lai Z."/>
            <person name="Kraft C.L."/>
            <person name="Abril J.F."/>
            <person name="Anthouard V."/>
            <person name="Arensburger P."/>
            <person name="Atkinson P.W."/>
            <person name="Baden H."/>
            <person name="de Berardinis V."/>
            <person name="Baldwin D."/>
            <person name="Benes V."/>
            <person name="Biedler J."/>
            <person name="Blass C."/>
            <person name="Bolanos R."/>
            <person name="Boscus D."/>
            <person name="Barnstead M."/>
            <person name="Cai S."/>
            <person name="Center A."/>
            <person name="Chaturverdi K."/>
            <person name="Christophides G.K."/>
            <person name="Chrystal M.A."/>
            <person name="Clamp M."/>
            <person name="Cravchik A."/>
            <person name="Curwen V."/>
            <person name="Dana A."/>
            <person name="Delcher A."/>
            <person name="Dew I."/>
            <person name="Evans C.A."/>
            <person name="Flanigan M."/>
            <person name="Grundschober-Freimoser A."/>
            <person name="Friedli L."/>
            <person name="Gu Z."/>
            <person name="Guan P."/>
            <person name="Guigo R."/>
            <person name="Hillenmeyer M.E."/>
            <person name="Hladun S.L."/>
            <person name="Hogan J.R."/>
            <person name="Hong Y.S."/>
            <person name="Hoover J."/>
            <person name="Jaillon O."/>
            <person name="Ke Z."/>
            <person name="Kodira C."/>
            <person name="Kokoza E."/>
            <person name="Koutsos A."/>
            <person name="Letunic I."/>
            <person name="Levitsky A."/>
            <person name="Liang Y."/>
            <person name="Lin J.J."/>
            <person name="Lobo N.F."/>
            <person name="Lopez J.R."/>
            <person name="Malek J.A."/>
            <person name="McIntosh T.C."/>
            <person name="Meister S."/>
            <person name="Miller J."/>
            <person name="Mobarry C."/>
            <person name="Mongin E."/>
            <person name="Murphy S.D."/>
            <person name="O'Brochta D.A."/>
            <person name="Pfannkoch C."/>
            <person name="Qi R."/>
            <person name="Regier M.A."/>
            <person name="Remington K."/>
            <person name="Shao H."/>
            <person name="Sharakhova M.V."/>
            <person name="Sitter C.D."/>
            <person name="Shetty J."/>
            <person name="Smith T.J."/>
            <person name="Strong R."/>
            <person name="Sun J."/>
            <person name="Thomasova D."/>
            <person name="Ton L.Q."/>
            <person name="Topalis P."/>
            <person name="Tu Z."/>
            <person name="Unger M.F."/>
            <person name="Walenz B."/>
            <person name="Wang A."/>
            <person name="Wang J."/>
            <person name="Wang M."/>
            <person name="Wang X."/>
            <person name="Woodford K.J."/>
            <person name="Wortman J.R."/>
            <person name="Wu M."/>
            <person name="Yao A."/>
            <person name="Zdobnov E.M."/>
            <person name="Zhang H."/>
            <person name="Zhao Q."/>
            <person name="Zhao S."/>
            <person name="Zhu S.C."/>
            <person name="Zhimulev I."/>
            <person name="Coluzzi M."/>
            <person name="della Torre A."/>
            <person name="Roth C.W."/>
            <person name="Louis C."/>
            <person name="Kalush F."/>
            <person name="Mural R.J."/>
            <person name="Myers E.W."/>
            <person name="Adams M.D."/>
            <person name="Smith H.O."/>
            <person name="Broder S."/>
            <person name="Gardner M.J."/>
            <person name="Fraser C.M."/>
            <person name="Birney E."/>
            <person name="Bork P."/>
            <person name="Brey P.T."/>
            <person name="Venter J.C."/>
            <person name="Weissenbach J."/>
            <person name="Kafatos F.C."/>
            <person name="Collins F.H."/>
            <person name="Hoffman S.L."/>
        </authorList>
    </citation>
    <scope>NUCLEOTIDE SEQUENCE [LARGE SCALE GENOMIC DNA]</scope>
    <source>
        <strain evidence="8 9">PEST</strain>
    </source>
</reference>
<dbReference type="SUPFAM" id="SSF50044">
    <property type="entry name" value="SH3-domain"/>
    <property type="match status" value="1"/>
</dbReference>
<dbReference type="InterPro" id="IPR055251">
    <property type="entry name" value="SOS1_NGEF_PH"/>
</dbReference>
<evidence type="ECO:0000256" key="6">
    <source>
        <dbReference type="SAM" id="Coils"/>
    </source>
</evidence>
<dbReference type="VEuPathDB" id="VectorBase:AGAMI1_007407"/>
<dbReference type="Gene3D" id="2.30.30.40">
    <property type="entry name" value="SH3 Domains"/>
    <property type="match status" value="1"/>
</dbReference>
<keyword evidence="4" id="KW-0597">Phosphoprotein</keyword>
<dbReference type="FunFam" id="1.20.900.10:FF:000008">
    <property type="entry name" value="rho guanine nucleotide exchange factor 25"/>
    <property type="match status" value="1"/>
</dbReference>
<dbReference type="PROSITE" id="PS50010">
    <property type="entry name" value="DH_2"/>
    <property type="match status" value="2"/>
</dbReference>
<dbReference type="InterPro" id="IPR002017">
    <property type="entry name" value="Spectrin_repeat"/>
</dbReference>